<name>A0A6A4RCB2_9RHOB</name>
<dbReference type="GO" id="GO:0016787">
    <property type="term" value="F:hydrolase activity"/>
    <property type="evidence" value="ECO:0007669"/>
    <property type="project" value="UniProtKB-UniRule"/>
</dbReference>
<evidence type="ECO:0000256" key="2">
    <source>
        <dbReference type="HAMAP-Rule" id="MF_00457"/>
    </source>
</evidence>
<dbReference type="InterPro" id="IPR001279">
    <property type="entry name" value="Metallo-B-lactamas"/>
</dbReference>
<dbReference type="InterPro" id="IPR050114">
    <property type="entry name" value="UPF0173_UPF0282_UlaG_hydrolase"/>
</dbReference>
<protein>
    <recommendedName>
        <fullName evidence="2">UPF0173 metal-dependent hydrolase GP644_18945</fullName>
    </recommendedName>
</protein>
<evidence type="ECO:0000256" key="1">
    <source>
        <dbReference type="ARBA" id="ARBA00022801"/>
    </source>
</evidence>
<gene>
    <name evidence="4" type="ORF">GP644_18945</name>
</gene>
<dbReference type="EMBL" id="WSFO01000012">
    <property type="protein sequence ID" value="KAE9627657.1"/>
    <property type="molecule type" value="Genomic_DNA"/>
</dbReference>
<comment type="caution">
    <text evidence="4">The sequence shown here is derived from an EMBL/GenBank/DDBJ whole genome shotgun (WGS) entry which is preliminary data.</text>
</comment>
<dbReference type="NCBIfam" id="NF001911">
    <property type="entry name" value="PRK00685.1"/>
    <property type="match status" value="1"/>
</dbReference>
<dbReference type="PANTHER" id="PTHR43546:SF3">
    <property type="entry name" value="UPF0173 METAL-DEPENDENT HYDROLASE MJ1163"/>
    <property type="match status" value="1"/>
</dbReference>
<evidence type="ECO:0000313" key="5">
    <source>
        <dbReference type="Proteomes" id="UP000441586"/>
    </source>
</evidence>
<reference evidence="4 5" key="1">
    <citation type="submission" date="2019-12" db="EMBL/GenBank/DDBJ databases">
        <authorList>
            <person name="Zhang Y.-J."/>
        </authorList>
    </citation>
    <scope>NUCLEOTIDE SEQUENCE [LARGE SCALE GENOMIC DNA]</scope>
    <source>
        <strain evidence="4 5">H18S-6</strain>
    </source>
</reference>
<dbReference type="Gene3D" id="3.60.15.10">
    <property type="entry name" value="Ribonuclease Z/Hydroxyacylglutathione hydrolase-like"/>
    <property type="match status" value="1"/>
</dbReference>
<keyword evidence="1 2" id="KW-0378">Hydrolase</keyword>
<dbReference type="HAMAP" id="MF_00457">
    <property type="entry name" value="UPF0173"/>
    <property type="match status" value="1"/>
</dbReference>
<dbReference type="InterPro" id="IPR022877">
    <property type="entry name" value="UPF0173"/>
</dbReference>
<comment type="similarity">
    <text evidence="2">Belongs to the UPF0173 family.</text>
</comment>
<evidence type="ECO:0000313" key="4">
    <source>
        <dbReference type="EMBL" id="KAE9627657.1"/>
    </source>
</evidence>
<dbReference type="SMART" id="SM00849">
    <property type="entry name" value="Lactamase_B"/>
    <property type="match status" value="1"/>
</dbReference>
<dbReference type="Pfam" id="PF12706">
    <property type="entry name" value="Lactamase_B_2"/>
    <property type="match status" value="1"/>
</dbReference>
<dbReference type="SUPFAM" id="SSF56281">
    <property type="entry name" value="Metallo-hydrolase/oxidoreductase"/>
    <property type="match status" value="1"/>
</dbReference>
<dbReference type="Proteomes" id="UP000441586">
    <property type="component" value="Unassembled WGS sequence"/>
</dbReference>
<proteinExistence type="inferred from homology"/>
<organism evidence="4 5">
    <name type="scientific">Parasedimentitalea maritima</name>
    <dbReference type="NCBI Taxonomy" id="2578117"/>
    <lineage>
        <taxon>Bacteria</taxon>
        <taxon>Pseudomonadati</taxon>
        <taxon>Pseudomonadota</taxon>
        <taxon>Alphaproteobacteria</taxon>
        <taxon>Rhodobacterales</taxon>
        <taxon>Paracoccaceae</taxon>
        <taxon>Parasedimentitalea</taxon>
    </lineage>
</organism>
<dbReference type="InterPro" id="IPR036866">
    <property type="entry name" value="RibonucZ/Hydroxyglut_hydro"/>
</dbReference>
<accession>A0A6A4RCB2</accession>
<dbReference type="AlphaFoldDB" id="A0A6A4RCB2"/>
<feature type="domain" description="Metallo-beta-lactamase" evidence="3">
    <location>
        <begin position="7"/>
        <end position="170"/>
    </location>
</feature>
<evidence type="ECO:0000259" key="3">
    <source>
        <dbReference type="SMART" id="SM00849"/>
    </source>
</evidence>
<sequence>MKIIWLGHSSFRIEIEDQVLLIDPWLRDNPTFPNDSRAQALTGATAILMTHGHSDHVADVPEIAAETGAPVVGVYELVEWMEQTPGVSGIGFGKGGTIRLNDVEVTLLNAQHSSSVLVDGSRRYVGGEAGFMISGEGHTIYVSGDTDVMADMAIFNDLHQPDIGILACGGYFTMDMRRAVYASKKFFYFKTVIPCHYKTFPMLEQSAEILINGLPDVDVVEPEVMRPLEF</sequence>
<dbReference type="RefSeq" id="WP_158980973.1">
    <property type="nucleotide sequence ID" value="NZ_WSFO01000012.1"/>
</dbReference>
<dbReference type="PANTHER" id="PTHR43546">
    <property type="entry name" value="UPF0173 METAL-DEPENDENT HYDROLASE MJ1163-RELATED"/>
    <property type="match status" value="1"/>
</dbReference>